<feature type="compositionally biased region" description="Basic and acidic residues" evidence="7">
    <location>
        <begin position="275"/>
        <end position="296"/>
    </location>
</feature>
<dbReference type="InterPro" id="IPR011629">
    <property type="entry name" value="CobW-like_C"/>
</dbReference>
<dbReference type="InterPro" id="IPR036627">
    <property type="entry name" value="CobW-likC_sf"/>
</dbReference>
<evidence type="ECO:0000256" key="6">
    <source>
        <dbReference type="ARBA" id="ARBA00049117"/>
    </source>
</evidence>
<accession>A0A212Q529</accession>
<keyword evidence="2" id="KW-0378">Hydrolase</keyword>
<dbReference type="PANTHER" id="PTHR13748:SF62">
    <property type="entry name" value="COBW DOMAIN-CONTAINING PROTEIN"/>
    <property type="match status" value="1"/>
</dbReference>
<evidence type="ECO:0000259" key="8">
    <source>
        <dbReference type="SMART" id="SM00833"/>
    </source>
</evidence>
<dbReference type="GO" id="GO:0000166">
    <property type="term" value="F:nucleotide binding"/>
    <property type="evidence" value="ECO:0007669"/>
    <property type="project" value="UniProtKB-KW"/>
</dbReference>
<dbReference type="Proteomes" id="UP000197065">
    <property type="component" value="Unassembled WGS sequence"/>
</dbReference>
<sequence length="410" mass="45031">MLTARKVLHYNVNVGLTGKMPTALAQEIGTMNDSRIPISVITGFLGAGKTTLLNHLLHHPGMQRTAVIINEFGEIGLDHELVEKSSEDVVEMQGGCLCCTIRGDLSRAVRALNIRRIKGEVPDFTRLLIETTGLADPAPILHTLMNDPVVEHDFRLEGVITLVDGVNGMSTLDAQIEAVKQAAVADRLLVTKADLADAATIEALKARLKALNPNAPLSMVAQGVVEPDNLFNVGPWNPRTKSPDVERWLGEVAHDDDAAGHAHHPHHHGNHLHHHQDDHEGHHGHHEEMHQHAHDPNRHDARIRAFTIRRQKPLAGGAVSLFLDLLTAQRGPDLLRMKGILHIAETPERPLVVHAVQHVVHSPIELDAWPSDDHDTRLVFITRDIEPAVIEQLLDALLTVDASGMFEPVA</sequence>
<evidence type="ECO:0000256" key="2">
    <source>
        <dbReference type="ARBA" id="ARBA00022801"/>
    </source>
</evidence>
<evidence type="ECO:0000256" key="3">
    <source>
        <dbReference type="ARBA" id="ARBA00023186"/>
    </source>
</evidence>
<keyword evidence="1" id="KW-0547">Nucleotide-binding</keyword>
<organism evidence="9 10">
    <name type="scientific">Arboricoccus pini</name>
    <dbReference type="NCBI Taxonomy" id="1963835"/>
    <lineage>
        <taxon>Bacteria</taxon>
        <taxon>Pseudomonadati</taxon>
        <taxon>Pseudomonadota</taxon>
        <taxon>Alphaproteobacteria</taxon>
        <taxon>Geminicoccales</taxon>
        <taxon>Geminicoccaceae</taxon>
        <taxon>Arboricoccus</taxon>
    </lineage>
</organism>
<evidence type="ECO:0000313" key="10">
    <source>
        <dbReference type="Proteomes" id="UP000197065"/>
    </source>
</evidence>
<dbReference type="InterPro" id="IPR027417">
    <property type="entry name" value="P-loop_NTPase"/>
</dbReference>
<dbReference type="SMART" id="SM00833">
    <property type="entry name" value="CobW_C"/>
    <property type="match status" value="1"/>
</dbReference>
<feature type="compositionally biased region" description="Basic residues" evidence="7">
    <location>
        <begin position="261"/>
        <end position="274"/>
    </location>
</feature>
<dbReference type="InterPro" id="IPR003495">
    <property type="entry name" value="CobW/HypB/UreG_nucleotide-bd"/>
</dbReference>
<dbReference type="GO" id="GO:0016787">
    <property type="term" value="F:hydrolase activity"/>
    <property type="evidence" value="ECO:0007669"/>
    <property type="project" value="UniProtKB-KW"/>
</dbReference>
<protein>
    <submittedName>
        <fullName evidence="9">GTPase, G3E family</fullName>
    </submittedName>
</protein>
<dbReference type="SUPFAM" id="SSF52540">
    <property type="entry name" value="P-loop containing nucleoside triphosphate hydrolases"/>
    <property type="match status" value="1"/>
</dbReference>
<dbReference type="AlphaFoldDB" id="A0A212Q529"/>
<dbReference type="Gene3D" id="3.40.50.300">
    <property type="entry name" value="P-loop containing nucleotide triphosphate hydrolases"/>
    <property type="match status" value="1"/>
</dbReference>
<comment type="catalytic activity">
    <reaction evidence="6">
        <text>GTP + H2O = GDP + phosphate + H(+)</text>
        <dbReference type="Rhea" id="RHEA:19669"/>
        <dbReference type="ChEBI" id="CHEBI:15377"/>
        <dbReference type="ChEBI" id="CHEBI:15378"/>
        <dbReference type="ChEBI" id="CHEBI:37565"/>
        <dbReference type="ChEBI" id="CHEBI:43474"/>
        <dbReference type="ChEBI" id="CHEBI:58189"/>
    </reaction>
    <physiologicalReaction direction="left-to-right" evidence="6">
        <dbReference type="Rhea" id="RHEA:19670"/>
    </physiologicalReaction>
</comment>
<evidence type="ECO:0000256" key="4">
    <source>
        <dbReference type="ARBA" id="ARBA00034320"/>
    </source>
</evidence>
<dbReference type="PANTHER" id="PTHR13748">
    <property type="entry name" value="COBW-RELATED"/>
    <property type="match status" value="1"/>
</dbReference>
<dbReference type="CDD" id="cd03112">
    <property type="entry name" value="CobW-like"/>
    <property type="match status" value="1"/>
</dbReference>
<gene>
    <name evidence="9" type="ORF">SAMN07250955_101419</name>
</gene>
<comment type="function">
    <text evidence="5">Zinc chaperone that directly transfers zinc cofactor to target proteins, thereby activating them. Zinc is transferred from the CXCC motif in the GTPase domain to the zinc binding site in target proteins in a process requiring GTP hydrolysis.</text>
</comment>
<feature type="region of interest" description="Disordered" evidence="7">
    <location>
        <begin position="257"/>
        <end position="296"/>
    </location>
</feature>
<name>A0A212Q529_9PROT</name>
<keyword evidence="10" id="KW-1185">Reference proteome</keyword>
<dbReference type="Gene3D" id="3.30.1220.10">
    <property type="entry name" value="CobW-like, C-terminal domain"/>
    <property type="match status" value="1"/>
</dbReference>
<dbReference type="EMBL" id="FYEH01000001">
    <property type="protein sequence ID" value="SNB54452.1"/>
    <property type="molecule type" value="Genomic_DNA"/>
</dbReference>
<evidence type="ECO:0000256" key="1">
    <source>
        <dbReference type="ARBA" id="ARBA00022741"/>
    </source>
</evidence>
<evidence type="ECO:0000256" key="5">
    <source>
        <dbReference type="ARBA" id="ARBA00045658"/>
    </source>
</evidence>
<dbReference type="Pfam" id="PF02492">
    <property type="entry name" value="cobW"/>
    <property type="match status" value="1"/>
</dbReference>
<feature type="domain" description="CobW C-terminal" evidence="8">
    <location>
        <begin position="303"/>
        <end position="398"/>
    </location>
</feature>
<keyword evidence="3" id="KW-0143">Chaperone</keyword>
<reference evidence="9 10" key="1">
    <citation type="submission" date="2017-06" db="EMBL/GenBank/DDBJ databases">
        <authorList>
            <person name="Kim H.J."/>
            <person name="Triplett B.A."/>
        </authorList>
    </citation>
    <scope>NUCLEOTIDE SEQUENCE [LARGE SCALE GENOMIC DNA]</scope>
    <source>
        <strain evidence="9 10">B29T1</strain>
    </source>
</reference>
<comment type="similarity">
    <text evidence="4">Belongs to the SIMIBI class G3E GTPase family. ZNG1 subfamily.</text>
</comment>
<evidence type="ECO:0000256" key="7">
    <source>
        <dbReference type="SAM" id="MobiDB-lite"/>
    </source>
</evidence>
<dbReference type="Pfam" id="PF07683">
    <property type="entry name" value="CobW_C"/>
    <property type="match status" value="1"/>
</dbReference>
<dbReference type="InterPro" id="IPR051316">
    <property type="entry name" value="Zinc-reg_GTPase_activator"/>
</dbReference>
<proteinExistence type="inferred from homology"/>
<dbReference type="SUPFAM" id="SSF90002">
    <property type="entry name" value="Hypothetical protein YjiA, C-terminal domain"/>
    <property type="match status" value="1"/>
</dbReference>
<evidence type="ECO:0000313" key="9">
    <source>
        <dbReference type="EMBL" id="SNB54452.1"/>
    </source>
</evidence>
<dbReference type="GO" id="GO:0005737">
    <property type="term" value="C:cytoplasm"/>
    <property type="evidence" value="ECO:0007669"/>
    <property type="project" value="TreeGrafter"/>
</dbReference>